<dbReference type="InterPro" id="IPR026516">
    <property type="entry name" value="THAP1/10"/>
</dbReference>
<evidence type="ECO:0000256" key="2">
    <source>
        <dbReference type="ARBA" id="ARBA00022771"/>
    </source>
</evidence>
<dbReference type="SMART" id="SM00980">
    <property type="entry name" value="THAP"/>
    <property type="match status" value="1"/>
</dbReference>
<feature type="domain" description="THAP-type" evidence="6">
    <location>
        <begin position="1"/>
        <end position="84"/>
    </location>
</feature>
<dbReference type="PROSITE" id="PS50950">
    <property type="entry name" value="ZF_THAP"/>
    <property type="match status" value="1"/>
</dbReference>
<dbReference type="PANTHER" id="PTHR46600:SF11">
    <property type="entry name" value="THAP DOMAIN-CONTAINING PROTEIN 10"/>
    <property type="match status" value="1"/>
</dbReference>
<evidence type="ECO:0000256" key="1">
    <source>
        <dbReference type="ARBA" id="ARBA00022723"/>
    </source>
</evidence>
<gene>
    <name evidence="7" type="ORF">g.3622</name>
</gene>
<dbReference type="GO" id="GO:0043565">
    <property type="term" value="F:sequence-specific DNA binding"/>
    <property type="evidence" value="ECO:0007669"/>
    <property type="project" value="InterPro"/>
</dbReference>
<dbReference type="SMART" id="SM00692">
    <property type="entry name" value="DM3"/>
    <property type="match status" value="1"/>
</dbReference>
<name>A0A2S2PAR6_SCHGA</name>
<evidence type="ECO:0000259" key="6">
    <source>
        <dbReference type="PROSITE" id="PS50950"/>
    </source>
</evidence>
<dbReference type="GO" id="GO:0008270">
    <property type="term" value="F:zinc ion binding"/>
    <property type="evidence" value="ECO:0007669"/>
    <property type="project" value="UniProtKB-KW"/>
</dbReference>
<sequence length="138" mass="15623">MVQYCNVKGCNTISGQGIKMHKLPKNEDIRSKWITAISHHDLKFKILKSFSVCELHFRSEDYHIPFTSISNTVQLKKDAVPSIFNKNDSLILLPCTDPSTSTLNMVEVIDDNFSYNENIQVNDHKLSTPSTSHAQPSD</sequence>
<evidence type="ECO:0000256" key="5">
    <source>
        <dbReference type="PROSITE-ProRule" id="PRU00309"/>
    </source>
</evidence>
<evidence type="ECO:0000256" key="4">
    <source>
        <dbReference type="ARBA" id="ARBA00023125"/>
    </source>
</evidence>
<dbReference type="InterPro" id="IPR006612">
    <property type="entry name" value="THAP_Znf"/>
</dbReference>
<dbReference type="InterPro" id="IPR038441">
    <property type="entry name" value="THAP_Znf_sf"/>
</dbReference>
<dbReference type="Gene3D" id="6.20.210.20">
    <property type="entry name" value="THAP domain"/>
    <property type="match status" value="1"/>
</dbReference>
<keyword evidence="3" id="KW-0862">Zinc</keyword>
<keyword evidence="1" id="KW-0479">Metal-binding</keyword>
<dbReference type="PANTHER" id="PTHR46600">
    <property type="entry name" value="THAP DOMAIN-CONTAINING"/>
    <property type="match status" value="1"/>
</dbReference>
<evidence type="ECO:0000256" key="3">
    <source>
        <dbReference type="ARBA" id="ARBA00022833"/>
    </source>
</evidence>
<keyword evidence="4 5" id="KW-0238">DNA-binding</keyword>
<proteinExistence type="predicted"/>
<evidence type="ECO:0000313" key="7">
    <source>
        <dbReference type="EMBL" id="MBY26539.1"/>
    </source>
</evidence>
<protein>
    <recommendedName>
        <fullName evidence="6">THAP-type domain-containing protein</fullName>
    </recommendedName>
</protein>
<dbReference type="SUPFAM" id="SSF57716">
    <property type="entry name" value="Glucocorticoid receptor-like (DNA-binding domain)"/>
    <property type="match status" value="1"/>
</dbReference>
<organism evidence="7">
    <name type="scientific">Schizaphis graminum</name>
    <name type="common">Green bug aphid</name>
    <dbReference type="NCBI Taxonomy" id="13262"/>
    <lineage>
        <taxon>Eukaryota</taxon>
        <taxon>Metazoa</taxon>
        <taxon>Ecdysozoa</taxon>
        <taxon>Arthropoda</taxon>
        <taxon>Hexapoda</taxon>
        <taxon>Insecta</taxon>
        <taxon>Pterygota</taxon>
        <taxon>Neoptera</taxon>
        <taxon>Paraneoptera</taxon>
        <taxon>Hemiptera</taxon>
        <taxon>Sternorrhyncha</taxon>
        <taxon>Aphidomorpha</taxon>
        <taxon>Aphidoidea</taxon>
        <taxon>Aphididae</taxon>
        <taxon>Aphidini</taxon>
        <taxon>Schizaphis</taxon>
    </lineage>
</organism>
<keyword evidence="2 5" id="KW-0863">Zinc-finger</keyword>
<dbReference type="EMBL" id="GGMR01013920">
    <property type="protein sequence ID" value="MBY26539.1"/>
    <property type="molecule type" value="Transcribed_RNA"/>
</dbReference>
<dbReference type="AlphaFoldDB" id="A0A2S2PAR6"/>
<accession>A0A2S2PAR6</accession>
<dbReference type="Pfam" id="PF05485">
    <property type="entry name" value="THAP"/>
    <property type="match status" value="1"/>
</dbReference>
<reference evidence="7" key="1">
    <citation type="submission" date="2018-04" db="EMBL/GenBank/DDBJ databases">
        <title>Transcriptome of Schizaphis graminum biotype I.</title>
        <authorList>
            <person name="Scully E.D."/>
            <person name="Geib S.M."/>
            <person name="Palmer N.A."/>
            <person name="Koch K."/>
            <person name="Bradshaw J."/>
            <person name="Heng-Moss T."/>
            <person name="Sarath G."/>
        </authorList>
    </citation>
    <scope>NUCLEOTIDE SEQUENCE</scope>
</reference>